<organism evidence="14 15">
    <name type="scientific">Roseovarius mucosus DSM 17069</name>
    <dbReference type="NCBI Taxonomy" id="1288298"/>
    <lineage>
        <taxon>Bacteria</taxon>
        <taxon>Pseudomonadati</taxon>
        <taxon>Pseudomonadota</taxon>
        <taxon>Alphaproteobacteria</taxon>
        <taxon>Rhodobacterales</taxon>
        <taxon>Roseobacteraceae</taxon>
        <taxon>Roseovarius</taxon>
    </lineage>
</organism>
<protein>
    <submittedName>
        <fullName evidence="14">Formate dehydrogenase (Quinone-dependent) catalytic subunit</fullName>
        <ecNumber evidence="14">1.2.1.2</ecNumber>
    </submittedName>
</protein>
<dbReference type="PANTHER" id="PTHR43598">
    <property type="entry name" value="TUNGSTEN-CONTAINING FORMYLMETHANOFURAN DEHYDROGENASE 2 SUBUNIT B"/>
    <property type="match status" value="1"/>
</dbReference>
<dbReference type="HOGENOM" id="CLU_000422_1_2_5"/>
<evidence type="ECO:0000256" key="8">
    <source>
        <dbReference type="ARBA" id="ARBA00022933"/>
    </source>
</evidence>
<evidence type="ECO:0000256" key="7">
    <source>
        <dbReference type="ARBA" id="ARBA00022764"/>
    </source>
</evidence>
<evidence type="ECO:0000256" key="4">
    <source>
        <dbReference type="ARBA" id="ARBA00022485"/>
    </source>
</evidence>
<dbReference type="GO" id="GO:0042597">
    <property type="term" value="C:periplasmic space"/>
    <property type="evidence" value="ECO:0007669"/>
    <property type="project" value="UniProtKB-SubCell"/>
</dbReference>
<keyword evidence="6" id="KW-0732">Signal</keyword>
<evidence type="ECO:0000256" key="10">
    <source>
        <dbReference type="ARBA" id="ARBA00023004"/>
    </source>
</evidence>
<comment type="subcellular location">
    <subcellularLocation>
        <location evidence="2">Periplasm</location>
    </subcellularLocation>
</comment>
<dbReference type="GO" id="GO:0030151">
    <property type="term" value="F:molybdenum ion binding"/>
    <property type="evidence" value="ECO:0007669"/>
    <property type="project" value="TreeGrafter"/>
</dbReference>
<dbReference type="Proteomes" id="UP000030021">
    <property type="component" value="Unassembled WGS sequence"/>
</dbReference>
<dbReference type="Gene3D" id="3.40.228.10">
    <property type="entry name" value="Dimethylsulfoxide Reductase, domain 2"/>
    <property type="match status" value="2"/>
</dbReference>
<feature type="domain" description="Molybdopterin oxidoreductase" evidence="12">
    <location>
        <begin position="2"/>
        <end position="448"/>
    </location>
</feature>
<dbReference type="Pfam" id="PF00384">
    <property type="entry name" value="Molybdopterin"/>
    <property type="match status" value="1"/>
</dbReference>
<evidence type="ECO:0000313" key="14">
    <source>
        <dbReference type="EMBL" id="KGM86502.1"/>
    </source>
</evidence>
<feature type="domain" description="Molybdopterin dinucleotide-binding" evidence="13">
    <location>
        <begin position="683"/>
        <end position="800"/>
    </location>
</feature>
<keyword evidence="7" id="KW-0574">Periplasm</keyword>
<evidence type="ECO:0000313" key="15">
    <source>
        <dbReference type="Proteomes" id="UP000030021"/>
    </source>
</evidence>
<evidence type="ECO:0000259" key="13">
    <source>
        <dbReference type="Pfam" id="PF01568"/>
    </source>
</evidence>
<sequence length="813" mass="90403">MTNNWTDIKNADVVLIMGGNAAEAHPCGFKWVTEAKHHNKARLVVVDPRFTRSAAVSDYYCPIRAGTDTAYLLGVINYLLSTDQYHKDYVANYTNASFIIRGDFSFDEGEGLYSGYNPERRAYDRTSWEYELGEDGFAKRDLTLSDPNCVFQLLKKHVARYTPEVVSRITGAPQEKFLKVCEYIGSTGNGERSMTIMYALGWTQHTHGSQNIRTAAMIQLLLGNQGVPGGGVNALRGHSNVQGLTDIGVLAHLTPGYLGMPRDGEGNFDGHLAARNFTPLLPDQTSYWQNYKKFYVSLLKAMYGSAATPANDYGFDWLPKIDKVYDTLQIFERVYQGEVNGFICQGFNPLMSVPNKAKMSAGLSKLKFLVSMDPLMTDTAEFWKNHGDANPVTSADIQTEVFVLPTNCFAEDEGSFTNSSRCLNWRWKAAEPPGNARHDAQVMAELMQRIMTLYREEGGTAPEPILNLDWQYADPMYPQPDELLKELNGKAITTIRDASDPTKVQYEAGQQLASFGHLRDDGSTSSACWLYTGTYTEAGNITARRDNADPSGMGVHPNWGFAWPANRRILYNRASADPQGKPWSERKAYIQWDGSKWTGPDVPDYGATVNPDRNVGPFIMNPEGVSRLFARKLMAEGPFPEHYEPFESPVSNVLHPNNSSNPAARVFKGDMEVFGTSDEFPYVATTYRLVEHFHWWTKTSKLNAIVQPEFFVEINPALAAEKGISNGDWVRVFSNRGSVKGKAVVTKRIPQLTVDGKTVHTVGMPIHYGFIGETKTAIGVNALTPFVGDANTNTPEYKAFLVDIERADPPAVA</sequence>
<keyword evidence="10" id="KW-0408">Iron</keyword>
<dbReference type="GO" id="GO:0009061">
    <property type="term" value="P:anaerobic respiration"/>
    <property type="evidence" value="ECO:0007669"/>
    <property type="project" value="TreeGrafter"/>
</dbReference>
<keyword evidence="8" id="KW-0712">Selenocysteine</keyword>
<comment type="cofactor">
    <cofactor evidence="1">
        <name>[4Fe-4S] cluster</name>
        <dbReference type="ChEBI" id="CHEBI:49883"/>
    </cofactor>
</comment>
<dbReference type="InterPro" id="IPR006655">
    <property type="entry name" value="Mopterin_OxRdtase_prok_CS"/>
</dbReference>
<dbReference type="Gene3D" id="2.40.40.20">
    <property type="match status" value="1"/>
</dbReference>
<dbReference type="eggNOG" id="COG0243">
    <property type="taxonomic scope" value="Bacteria"/>
</dbReference>
<dbReference type="CDD" id="cd02792">
    <property type="entry name" value="MopB_CT_Formate-Dh-Na-like"/>
    <property type="match status" value="1"/>
</dbReference>
<dbReference type="PATRIC" id="fig|1288298.3.peg.2801"/>
<comment type="caution">
    <text evidence="14">The sequence shown here is derived from an EMBL/GenBank/DDBJ whole genome shotgun (WGS) entry which is preliminary data.</text>
</comment>
<evidence type="ECO:0000256" key="3">
    <source>
        <dbReference type="ARBA" id="ARBA00010312"/>
    </source>
</evidence>
<evidence type="ECO:0000259" key="12">
    <source>
        <dbReference type="Pfam" id="PF00384"/>
    </source>
</evidence>
<dbReference type="GO" id="GO:0043546">
    <property type="term" value="F:molybdopterin cofactor binding"/>
    <property type="evidence" value="ECO:0007669"/>
    <property type="project" value="InterPro"/>
</dbReference>
<dbReference type="eggNOG" id="COG3383">
    <property type="taxonomic scope" value="Bacteria"/>
</dbReference>
<dbReference type="SUPFAM" id="SSF53706">
    <property type="entry name" value="Formate dehydrogenase/DMSO reductase, domains 1-3"/>
    <property type="match status" value="1"/>
</dbReference>
<dbReference type="InterPro" id="IPR006657">
    <property type="entry name" value="MoPterin_dinucl-bd_dom"/>
</dbReference>
<dbReference type="Pfam" id="PF01568">
    <property type="entry name" value="Molydop_binding"/>
    <property type="match status" value="1"/>
</dbReference>
<dbReference type="SUPFAM" id="SSF50692">
    <property type="entry name" value="ADC-like"/>
    <property type="match status" value="1"/>
</dbReference>
<dbReference type="PROSITE" id="PS00932">
    <property type="entry name" value="MOLYBDOPTERIN_PROK_3"/>
    <property type="match status" value="1"/>
</dbReference>
<evidence type="ECO:0000256" key="11">
    <source>
        <dbReference type="ARBA" id="ARBA00023014"/>
    </source>
</evidence>
<dbReference type="GO" id="GO:0008863">
    <property type="term" value="F:formate dehydrogenase (NAD+) activity"/>
    <property type="evidence" value="ECO:0007669"/>
    <property type="project" value="InterPro"/>
</dbReference>
<dbReference type="EMBL" id="AONH01000016">
    <property type="protein sequence ID" value="KGM86502.1"/>
    <property type="molecule type" value="Genomic_DNA"/>
</dbReference>
<comment type="similarity">
    <text evidence="3">Belongs to the prokaryotic molybdopterin-containing oxidoreductase family.</text>
</comment>
<evidence type="ECO:0000256" key="9">
    <source>
        <dbReference type="ARBA" id="ARBA00023002"/>
    </source>
</evidence>
<dbReference type="NCBIfam" id="TIGR01553">
    <property type="entry name" value="formate-DH-alph"/>
    <property type="match status" value="1"/>
</dbReference>
<dbReference type="InterPro" id="IPR009010">
    <property type="entry name" value="Asp_de-COase-like_dom_sf"/>
</dbReference>
<dbReference type="Gene3D" id="3.40.50.740">
    <property type="match status" value="1"/>
</dbReference>
<keyword evidence="4" id="KW-0004">4Fe-4S</keyword>
<dbReference type="FunFam" id="3.40.50.740:FF:000007">
    <property type="entry name" value="Formate dehydrogenase, alpha subunit, selenocysteine-containing"/>
    <property type="match status" value="1"/>
</dbReference>
<keyword evidence="11" id="KW-0411">Iron-sulfur</keyword>
<dbReference type="AlphaFoldDB" id="A0A0A0HFG5"/>
<proteinExistence type="inferred from homology"/>
<dbReference type="GO" id="GO:0009055">
    <property type="term" value="F:electron transfer activity"/>
    <property type="evidence" value="ECO:0007669"/>
    <property type="project" value="InterPro"/>
</dbReference>
<keyword evidence="5" id="KW-0479">Metal-binding</keyword>
<gene>
    <name evidence="14" type="ORF">rosmuc_02786</name>
</gene>
<evidence type="ECO:0000256" key="5">
    <source>
        <dbReference type="ARBA" id="ARBA00022723"/>
    </source>
</evidence>
<dbReference type="EC" id="1.2.1.2" evidence="14"/>
<name>A0A0A0HFG5_9RHOB</name>
<dbReference type="InterPro" id="IPR006443">
    <property type="entry name" value="Formate-DH-alph_fdnG"/>
</dbReference>
<accession>A0A0A0HFG5</accession>
<keyword evidence="9 14" id="KW-0560">Oxidoreductase</keyword>
<dbReference type="InterPro" id="IPR006656">
    <property type="entry name" value="Mopterin_OxRdtase"/>
</dbReference>
<dbReference type="FunFam" id="3.40.228.10:FF:000009">
    <property type="entry name" value="Formate dehydrogenase, alpha subunit, selenocysteine-containing"/>
    <property type="match status" value="1"/>
</dbReference>
<evidence type="ECO:0000256" key="6">
    <source>
        <dbReference type="ARBA" id="ARBA00022729"/>
    </source>
</evidence>
<dbReference type="GO" id="GO:0051539">
    <property type="term" value="F:4 iron, 4 sulfur cluster binding"/>
    <property type="evidence" value="ECO:0007669"/>
    <property type="project" value="UniProtKB-KW"/>
</dbReference>
<reference evidence="14 15" key="1">
    <citation type="submission" date="2013-01" db="EMBL/GenBank/DDBJ databases">
        <authorList>
            <person name="Fiebig A."/>
            <person name="Goeker M."/>
            <person name="Klenk H.-P.P."/>
        </authorList>
    </citation>
    <scope>NUCLEOTIDE SEQUENCE [LARGE SCALE GENOMIC DNA]</scope>
    <source>
        <strain evidence="14 15">DSM 17069</strain>
    </source>
</reference>
<dbReference type="PANTHER" id="PTHR43598:SF1">
    <property type="entry name" value="FORMATE DEHYDROGENASE-O MAJOR SUBUNIT"/>
    <property type="match status" value="1"/>
</dbReference>
<evidence type="ECO:0000256" key="1">
    <source>
        <dbReference type="ARBA" id="ARBA00001966"/>
    </source>
</evidence>
<dbReference type="GO" id="GO:0047111">
    <property type="term" value="F:formate dehydrogenase (cytochrome-c-553) activity"/>
    <property type="evidence" value="ECO:0007669"/>
    <property type="project" value="InterPro"/>
</dbReference>
<evidence type="ECO:0000256" key="2">
    <source>
        <dbReference type="ARBA" id="ARBA00004418"/>
    </source>
</evidence>